<comment type="caution">
    <text evidence="2">The sequence shown here is derived from an EMBL/GenBank/DDBJ whole genome shotgun (WGS) entry which is preliminary data.</text>
</comment>
<keyword evidence="1" id="KW-1133">Transmembrane helix</keyword>
<organism evidence="2 3">
    <name type="scientific">Bursaphelenchus okinawaensis</name>
    <dbReference type="NCBI Taxonomy" id="465554"/>
    <lineage>
        <taxon>Eukaryota</taxon>
        <taxon>Metazoa</taxon>
        <taxon>Ecdysozoa</taxon>
        <taxon>Nematoda</taxon>
        <taxon>Chromadorea</taxon>
        <taxon>Rhabditida</taxon>
        <taxon>Tylenchina</taxon>
        <taxon>Tylenchomorpha</taxon>
        <taxon>Aphelenchoidea</taxon>
        <taxon>Aphelenchoididae</taxon>
        <taxon>Bursaphelenchus</taxon>
    </lineage>
</organism>
<proteinExistence type="predicted"/>
<feature type="transmembrane region" description="Helical" evidence="1">
    <location>
        <begin position="20"/>
        <end position="37"/>
    </location>
</feature>
<evidence type="ECO:0000313" key="2">
    <source>
        <dbReference type="EMBL" id="CAD5228580.1"/>
    </source>
</evidence>
<evidence type="ECO:0000256" key="1">
    <source>
        <dbReference type="SAM" id="Phobius"/>
    </source>
</evidence>
<keyword evidence="1" id="KW-0812">Transmembrane</keyword>
<evidence type="ECO:0000313" key="3">
    <source>
        <dbReference type="Proteomes" id="UP000614601"/>
    </source>
</evidence>
<dbReference type="AlphaFoldDB" id="A0A811LJA5"/>
<name>A0A811LJA5_9BILA</name>
<protein>
    <submittedName>
        <fullName evidence="2">Uncharacterized protein</fullName>
    </submittedName>
</protein>
<sequence length="189" mass="21875">MMNNKEFEVFGVQTERLINAVPIVGLTLCSIFTTFYIQTKEYILILPLIIFSLCYTLIIIGIKLKKPKIFQIHVFCMKFLTTILFSGYVFYIYMLTADTKRIHKTTVMNAILIEKVRIGTCVLAFLATVIHWWMGKIVAKEMKRQNRQKLLRESYVWLAHQKSVGTSRTTSVPSLVLTLPTESTTVKWV</sequence>
<gene>
    <name evidence="2" type="ORF">BOKJ2_LOCUS12749</name>
</gene>
<dbReference type="OrthoDB" id="10368887at2759"/>
<keyword evidence="3" id="KW-1185">Reference proteome</keyword>
<dbReference type="EMBL" id="CAJFCW020000006">
    <property type="protein sequence ID" value="CAG9124693.1"/>
    <property type="molecule type" value="Genomic_DNA"/>
</dbReference>
<feature type="transmembrane region" description="Helical" evidence="1">
    <location>
        <begin position="43"/>
        <end position="62"/>
    </location>
</feature>
<dbReference type="Proteomes" id="UP000783686">
    <property type="component" value="Unassembled WGS sequence"/>
</dbReference>
<dbReference type="EMBL" id="CAJFDH010000006">
    <property type="protein sequence ID" value="CAD5228580.1"/>
    <property type="molecule type" value="Genomic_DNA"/>
</dbReference>
<feature type="transmembrane region" description="Helical" evidence="1">
    <location>
        <begin position="116"/>
        <end position="134"/>
    </location>
</feature>
<keyword evidence="1" id="KW-0472">Membrane</keyword>
<accession>A0A811LJA5</accession>
<feature type="transmembrane region" description="Helical" evidence="1">
    <location>
        <begin position="74"/>
        <end position="96"/>
    </location>
</feature>
<reference evidence="2" key="1">
    <citation type="submission" date="2020-09" db="EMBL/GenBank/DDBJ databases">
        <authorList>
            <person name="Kikuchi T."/>
        </authorList>
    </citation>
    <scope>NUCLEOTIDE SEQUENCE</scope>
    <source>
        <strain evidence="2">SH1</strain>
    </source>
</reference>
<dbReference type="Proteomes" id="UP000614601">
    <property type="component" value="Unassembled WGS sequence"/>
</dbReference>